<protein>
    <submittedName>
        <fullName evidence="1">Uncharacterized protein</fullName>
    </submittedName>
</protein>
<accession>A0A081ATV2</accession>
<dbReference type="AlphaFoldDB" id="A0A081ATV2"/>
<dbReference type="EMBL" id="ANJA01000731">
    <property type="protein sequence ID" value="ETO82313.1"/>
    <property type="molecule type" value="Genomic_DNA"/>
</dbReference>
<evidence type="ECO:0000313" key="2">
    <source>
        <dbReference type="Proteomes" id="UP000028582"/>
    </source>
</evidence>
<proteinExistence type="predicted"/>
<organism evidence="1 2">
    <name type="scientific">Phytophthora nicotianae P1976</name>
    <dbReference type="NCBI Taxonomy" id="1317066"/>
    <lineage>
        <taxon>Eukaryota</taxon>
        <taxon>Sar</taxon>
        <taxon>Stramenopiles</taxon>
        <taxon>Oomycota</taxon>
        <taxon>Peronosporomycetes</taxon>
        <taxon>Peronosporales</taxon>
        <taxon>Peronosporaceae</taxon>
        <taxon>Phytophthora</taxon>
    </lineage>
</organism>
<dbReference type="Proteomes" id="UP000028582">
    <property type="component" value="Unassembled WGS sequence"/>
</dbReference>
<comment type="caution">
    <text evidence="1">The sequence shown here is derived from an EMBL/GenBank/DDBJ whole genome shotgun (WGS) entry which is preliminary data.</text>
</comment>
<evidence type="ECO:0000313" key="1">
    <source>
        <dbReference type="EMBL" id="ETO82313.1"/>
    </source>
</evidence>
<reference evidence="1 2" key="1">
    <citation type="submission" date="2013-11" db="EMBL/GenBank/DDBJ databases">
        <title>The Genome Sequence of Phytophthora parasitica P1976.</title>
        <authorList>
            <consortium name="The Broad Institute Genomics Platform"/>
            <person name="Russ C."/>
            <person name="Tyler B."/>
            <person name="Panabieres F."/>
            <person name="Shan W."/>
            <person name="Tripathy S."/>
            <person name="Grunwald N."/>
            <person name="Machado M."/>
            <person name="Johnson C.S."/>
            <person name="Walker B."/>
            <person name="Young S."/>
            <person name="Zeng Q."/>
            <person name="Gargeya S."/>
            <person name="Fitzgerald M."/>
            <person name="Haas B."/>
            <person name="Abouelleil A."/>
            <person name="Allen A.W."/>
            <person name="Alvarado L."/>
            <person name="Arachchi H.M."/>
            <person name="Berlin A.M."/>
            <person name="Chapman S.B."/>
            <person name="Gainer-Dewar J."/>
            <person name="Goldberg J."/>
            <person name="Griggs A."/>
            <person name="Gujja S."/>
            <person name="Hansen M."/>
            <person name="Howarth C."/>
            <person name="Imamovic A."/>
            <person name="Ireland A."/>
            <person name="Larimer J."/>
            <person name="McCowan C."/>
            <person name="Murphy C."/>
            <person name="Pearson M."/>
            <person name="Poon T.W."/>
            <person name="Priest M."/>
            <person name="Roberts A."/>
            <person name="Saif S."/>
            <person name="Shea T."/>
            <person name="Sisk P."/>
            <person name="Sykes S."/>
            <person name="Wortman J."/>
            <person name="Nusbaum C."/>
            <person name="Birren B."/>
        </authorList>
    </citation>
    <scope>NUCLEOTIDE SEQUENCE [LARGE SCALE GENOMIC DNA]</scope>
    <source>
        <strain evidence="1 2">P1976</strain>
    </source>
</reference>
<gene>
    <name evidence="1" type="ORF">F444_03528</name>
</gene>
<name>A0A081ATV2_PHYNI</name>
<sequence>EHFSARIILKGLQGNALKAYIEWFMRETGKKDGVFWRPTHFVWK</sequence>
<feature type="non-terminal residue" evidence="1">
    <location>
        <position position="1"/>
    </location>
</feature>